<reference evidence="8" key="1">
    <citation type="journal article" date="2021" name="IMA Fungus">
        <title>Genomic characterization of three marine fungi, including Emericellopsis atlantica sp. nov. with signatures of a generalist lifestyle and marine biomass degradation.</title>
        <authorList>
            <person name="Hagestad O.C."/>
            <person name="Hou L."/>
            <person name="Andersen J.H."/>
            <person name="Hansen E.H."/>
            <person name="Altermark B."/>
            <person name="Li C."/>
            <person name="Kuhnert E."/>
            <person name="Cox R.J."/>
            <person name="Crous P.W."/>
            <person name="Spatafora J.W."/>
            <person name="Lail K."/>
            <person name="Amirebrahimi M."/>
            <person name="Lipzen A."/>
            <person name="Pangilinan J."/>
            <person name="Andreopoulos W."/>
            <person name="Hayes R.D."/>
            <person name="Ng V."/>
            <person name="Grigoriev I.V."/>
            <person name="Jackson S.A."/>
            <person name="Sutton T.D.S."/>
            <person name="Dobson A.D.W."/>
            <person name="Rama T."/>
        </authorList>
    </citation>
    <scope>NUCLEOTIDE SEQUENCE</scope>
    <source>
        <strain evidence="8">TRa3180A</strain>
    </source>
</reference>
<dbReference type="InterPro" id="IPR045667">
    <property type="entry name" value="ORC3_N"/>
</dbReference>
<dbReference type="Pfam" id="PF07034">
    <property type="entry name" value="ORC3_N"/>
    <property type="match status" value="1"/>
</dbReference>
<comment type="similarity">
    <text evidence="2">Belongs to the ORC3 family.</text>
</comment>
<evidence type="ECO:0000256" key="5">
    <source>
        <dbReference type="ARBA" id="ARBA00023242"/>
    </source>
</evidence>
<comment type="subcellular location">
    <subcellularLocation>
        <location evidence="1">Nucleus</location>
    </subcellularLocation>
</comment>
<evidence type="ECO:0000259" key="6">
    <source>
        <dbReference type="Pfam" id="PF07034"/>
    </source>
</evidence>
<evidence type="ECO:0000313" key="8">
    <source>
        <dbReference type="EMBL" id="KAG9240825.1"/>
    </source>
</evidence>
<dbReference type="Pfam" id="PF18137">
    <property type="entry name" value="WHD_ORC"/>
    <property type="match status" value="1"/>
</dbReference>
<dbReference type="EMBL" id="MU254334">
    <property type="protein sequence ID" value="KAG9240825.1"/>
    <property type="molecule type" value="Genomic_DNA"/>
</dbReference>
<dbReference type="GO" id="GO:0005664">
    <property type="term" value="C:nuclear origin of replication recognition complex"/>
    <property type="evidence" value="ECO:0007669"/>
    <property type="project" value="InterPro"/>
</dbReference>
<name>A0A9P8CBQ7_9HELO</name>
<accession>A0A9P8CBQ7</accession>
<dbReference type="GO" id="GO:0005656">
    <property type="term" value="C:nuclear pre-replicative complex"/>
    <property type="evidence" value="ECO:0007669"/>
    <property type="project" value="TreeGrafter"/>
</dbReference>
<keyword evidence="3" id="KW-0235">DNA replication</keyword>
<dbReference type="OrthoDB" id="10265211at2759"/>
<evidence type="ECO:0000259" key="7">
    <source>
        <dbReference type="Pfam" id="PF18137"/>
    </source>
</evidence>
<dbReference type="InterPro" id="IPR040855">
    <property type="entry name" value="ORC_WH_C"/>
</dbReference>
<comment type="caution">
    <text evidence="8">The sequence shown here is derived from an EMBL/GenBank/DDBJ whole genome shotgun (WGS) entry which is preliminary data.</text>
</comment>
<dbReference type="PANTHER" id="PTHR12748:SF0">
    <property type="entry name" value="ORIGIN RECOGNITION COMPLEX SUBUNIT 3"/>
    <property type="match status" value="1"/>
</dbReference>
<keyword evidence="9" id="KW-1185">Reference proteome</keyword>
<dbReference type="Proteomes" id="UP000887226">
    <property type="component" value="Unassembled WGS sequence"/>
</dbReference>
<evidence type="ECO:0000256" key="1">
    <source>
        <dbReference type="ARBA" id="ARBA00004123"/>
    </source>
</evidence>
<feature type="domain" description="Origin recognition complex subunit 3 winged helix C-terminal" evidence="7">
    <location>
        <begin position="606"/>
        <end position="709"/>
    </location>
</feature>
<dbReference type="InterPro" id="IPR020795">
    <property type="entry name" value="ORC3"/>
</dbReference>
<evidence type="ECO:0000256" key="3">
    <source>
        <dbReference type="ARBA" id="ARBA00022705"/>
    </source>
</evidence>
<keyword evidence="4" id="KW-0238">DNA-binding</keyword>
<dbReference type="GO" id="GO:0031261">
    <property type="term" value="C:DNA replication preinitiation complex"/>
    <property type="evidence" value="ECO:0007669"/>
    <property type="project" value="TreeGrafter"/>
</dbReference>
<evidence type="ECO:0000256" key="4">
    <source>
        <dbReference type="ARBA" id="ARBA00023125"/>
    </source>
</evidence>
<organism evidence="8 9">
    <name type="scientific">Calycina marina</name>
    <dbReference type="NCBI Taxonomy" id="1763456"/>
    <lineage>
        <taxon>Eukaryota</taxon>
        <taxon>Fungi</taxon>
        <taxon>Dikarya</taxon>
        <taxon>Ascomycota</taxon>
        <taxon>Pezizomycotina</taxon>
        <taxon>Leotiomycetes</taxon>
        <taxon>Helotiales</taxon>
        <taxon>Pezizellaceae</taxon>
        <taxon>Calycina</taxon>
    </lineage>
</organism>
<keyword evidence="5" id="KW-0539">Nucleus</keyword>
<dbReference type="GO" id="GO:0006270">
    <property type="term" value="P:DNA replication initiation"/>
    <property type="evidence" value="ECO:0007669"/>
    <property type="project" value="TreeGrafter"/>
</dbReference>
<dbReference type="AlphaFoldDB" id="A0A9P8CBQ7"/>
<dbReference type="PANTHER" id="PTHR12748">
    <property type="entry name" value="ORIGIN RECOGNITION COMPLEX SUBUNIT 3"/>
    <property type="match status" value="1"/>
</dbReference>
<dbReference type="GO" id="GO:0003688">
    <property type="term" value="F:DNA replication origin binding"/>
    <property type="evidence" value="ECO:0007669"/>
    <property type="project" value="TreeGrafter"/>
</dbReference>
<sequence length="712" mass="79859">MSVNGDTASISGIDSNDQQAAYIFTRHEDVPVLPAKRRRGGRSSINGLHHDAAEIRFESLMGGIEGPEFVDLRMKLYRESWGATEGRIQTILEAANEDTLSKVTDFVLNTTIPEGMGTLPTGFIATGPSIASQSLLFKQIAGRLKSQINGPVVTLRSGDATNLKAALKQIIRDTTHQGVDPVDDDYMLAGHDGPNLLNYDLELLHRYVVAHNSERVVVAFQDSEAFDPVLLADIIKLFDCWIDRLPFTLLFGIATSVELFHERLSRAASRCLYGTQFDVEQTSSILERVFQVIVGPYVPLRLGPNLLSSLMARQHDHVQSIQVFTNSLKYAYMFHFYTNPLSILTQPRKKTDETIQSLQPLHIQTVRELPSFRRLIEALIGDGDKDRSIHAQDMLQNNSILLKEMEIYSCMNSTKLLNLWRRMCVLTRSNKMTLSKIELYLQAFKGTLNGSDTVRGILDSIKHMAPGDLISLVDTITGVVKTGDSDYQLEGWLQDDQEFVSKLQDLRMKTLKLYDEAKKAGKPVRSSYAAHHKGVRTTVIAQKVQLSYEKSTLSKHDLEFTGVVDSLTVVLKEYLTFDQPQTWFLSEVWITDFVSPSKDVFTPRPRHVLENSLSNPSDKLPGCDPSVEILSSSTAPTAILYNMYLESGSIINIADLKTSFFSIMEGEDSDDLDEKTLLMLFYQALAELKLLGMIKQSRKKVDHLAKSAWRGL</sequence>
<evidence type="ECO:0000313" key="9">
    <source>
        <dbReference type="Proteomes" id="UP000887226"/>
    </source>
</evidence>
<gene>
    <name evidence="8" type="ORF">BJ878DRAFT_545851</name>
</gene>
<dbReference type="CDD" id="cd20704">
    <property type="entry name" value="Orc3"/>
    <property type="match status" value="2"/>
</dbReference>
<feature type="domain" description="Origin recognition complex subunit 3 N-terminal" evidence="6">
    <location>
        <begin position="42"/>
        <end position="344"/>
    </location>
</feature>
<protein>
    <submittedName>
        <fullName evidence="8">Origin recognition complex subunit 3 N-terminus-domain-containing protein</fullName>
    </submittedName>
</protein>
<evidence type="ECO:0000256" key="2">
    <source>
        <dbReference type="ARBA" id="ARBA00010977"/>
    </source>
</evidence>
<proteinExistence type="inferred from homology"/>